<reference evidence="2 3" key="1">
    <citation type="submission" date="2018-06" db="EMBL/GenBank/DDBJ databases">
        <title>Complete Genomes of Monosporascus.</title>
        <authorList>
            <person name="Robinson A.J."/>
            <person name="Natvig D.O."/>
        </authorList>
    </citation>
    <scope>NUCLEOTIDE SEQUENCE [LARGE SCALE GENOMIC DNA]</scope>
    <source>
        <strain evidence="2 3">CBS 609.92</strain>
    </source>
</reference>
<evidence type="ECO:0000256" key="1">
    <source>
        <dbReference type="SAM" id="MobiDB-lite"/>
    </source>
</evidence>
<comment type="caution">
    <text evidence="2">The sequence shown here is derived from an EMBL/GenBank/DDBJ whole genome shotgun (WGS) entry which is preliminary data.</text>
</comment>
<evidence type="ECO:0000313" key="3">
    <source>
        <dbReference type="Proteomes" id="UP000294003"/>
    </source>
</evidence>
<feature type="region of interest" description="Disordered" evidence="1">
    <location>
        <begin position="116"/>
        <end position="136"/>
    </location>
</feature>
<proteinExistence type="predicted"/>
<dbReference type="EMBL" id="QJNS01000240">
    <property type="protein sequence ID" value="RYO81812.1"/>
    <property type="molecule type" value="Genomic_DNA"/>
</dbReference>
<dbReference type="Proteomes" id="UP000294003">
    <property type="component" value="Unassembled WGS sequence"/>
</dbReference>
<accession>A0ABY0H3S0</accession>
<sequence>MSKYDNFVVKGCYTEMCYTEFGGGDTSRIRNVTVSANLSHDYQTKEFCKRGPQLICPLRNSELHHLQTSGCDLVISARKLGSKLGNVEALESVTVAIPPRPYCGDPQPHYRSLEPARFHPIYKNKKDDDGQKQASA</sequence>
<organism evidence="2 3">
    <name type="scientific">Monosporascus cannonballus</name>
    <dbReference type="NCBI Taxonomy" id="155416"/>
    <lineage>
        <taxon>Eukaryota</taxon>
        <taxon>Fungi</taxon>
        <taxon>Dikarya</taxon>
        <taxon>Ascomycota</taxon>
        <taxon>Pezizomycotina</taxon>
        <taxon>Sordariomycetes</taxon>
        <taxon>Xylariomycetidae</taxon>
        <taxon>Xylariales</taxon>
        <taxon>Xylariales incertae sedis</taxon>
        <taxon>Monosporascus</taxon>
    </lineage>
</organism>
<gene>
    <name evidence="2" type="ORF">DL762_006937</name>
</gene>
<keyword evidence="3" id="KW-1185">Reference proteome</keyword>
<protein>
    <submittedName>
        <fullName evidence="2">Uncharacterized protein</fullName>
    </submittedName>
</protein>
<feature type="compositionally biased region" description="Basic and acidic residues" evidence="1">
    <location>
        <begin position="124"/>
        <end position="136"/>
    </location>
</feature>
<name>A0ABY0H3S0_9PEZI</name>
<evidence type="ECO:0000313" key="2">
    <source>
        <dbReference type="EMBL" id="RYO81812.1"/>
    </source>
</evidence>